<dbReference type="RefSeq" id="WP_114370551.1">
    <property type="nucleotide sequence ID" value="NZ_QPEX01000035.1"/>
</dbReference>
<dbReference type="EMBL" id="QPEX01000035">
    <property type="protein sequence ID" value="RCS44198.1"/>
    <property type="molecule type" value="Genomic_DNA"/>
</dbReference>
<dbReference type="Gene3D" id="3.40.1580.10">
    <property type="entry name" value="SMI1/KNR4-like"/>
    <property type="match status" value="1"/>
</dbReference>
<proteinExistence type="predicted"/>
<feature type="domain" description="Knr4/Smi1-like" evidence="1">
    <location>
        <begin position="30"/>
        <end position="137"/>
    </location>
</feature>
<dbReference type="InterPro" id="IPR018958">
    <property type="entry name" value="Knr4/Smi1-like_dom"/>
</dbReference>
<organism evidence="2 3">
    <name type="scientific">Bremerella cremea</name>
    <dbReference type="NCBI Taxonomy" id="1031537"/>
    <lineage>
        <taxon>Bacteria</taxon>
        <taxon>Pseudomonadati</taxon>
        <taxon>Planctomycetota</taxon>
        <taxon>Planctomycetia</taxon>
        <taxon>Pirellulales</taxon>
        <taxon>Pirellulaceae</taxon>
        <taxon>Bremerella</taxon>
    </lineage>
</organism>
<reference evidence="2 3" key="1">
    <citation type="submission" date="2018-07" db="EMBL/GenBank/DDBJ databases">
        <title>Comparative genomes isolates from brazilian mangrove.</title>
        <authorList>
            <person name="De Araujo J.E."/>
            <person name="Taketani R.G."/>
            <person name="Silva M.C.P."/>
            <person name="Lourenco M.V."/>
            <person name="Oliveira V.M."/>
            <person name="Andreote F.D."/>
        </authorList>
    </citation>
    <scope>NUCLEOTIDE SEQUENCE [LARGE SCALE GENOMIC DNA]</scope>
    <source>
        <strain evidence="2 3">HEX PRIS-MGV</strain>
    </source>
</reference>
<dbReference type="Pfam" id="PF09346">
    <property type="entry name" value="SMI1_KNR4"/>
    <property type="match status" value="1"/>
</dbReference>
<accession>A0A368KQ72</accession>
<comment type="caution">
    <text evidence="2">The sequence shown here is derived from an EMBL/GenBank/DDBJ whole genome shotgun (WGS) entry which is preliminary data.</text>
</comment>
<dbReference type="SUPFAM" id="SSF160631">
    <property type="entry name" value="SMI1/KNR4-like"/>
    <property type="match status" value="1"/>
</dbReference>
<dbReference type="InterPro" id="IPR037883">
    <property type="entry name" value="Knr4/Smi1-like_sf"/>
</dbReference>
<dbReference type="Proteomes" id="UP000253562">
    <property type="component" value="Unassembled WGS sequence"/>
</dbReference>
<evidence type="ECO:0000313" key="2">
    <source>
        <dbReference type="EMBL" id="RCS44198.1"/>
    </source>
</evidence>
<evidence type="ECO:0000313" key="3">
    <source>
        <dbReference type="Proteomes" id="UP000253562"/>
    </source>
</evidence>
<evidence type="ECO:0000259" key="1">
    <source>
        <dbReference type="Pfam" id="PF09346"/>
    </source>
</evidence>
<name>A0A368KQ72_9BACT</name>
<gene>
    <name evidence="2" type="ORF">DTL42_17965</name>
</gene>
<dbReference type="OrthoDB" id="300871at2"/>
<sequence>MSWRKKLLTTIEDSKTIPALKIVFRSAQPADHKFIMQLQEKYPFIDDEYCQFLAITDGASLWVYELFGSGMSRIPAIEGIIHRWRTNTENLQVFPFAEDPDGNCIAMRKNGNIIQYSYKDELDSDCIILANSFSDFLGDVLMGKDFYSLFDIPATEIKNNEWLYYLDRKGWLN</sequence>
<dbReference type="AlphaFoldDB" id="A0A368KQ72"/>
<protein>
    <submittedName>
        <fullName evidence="2">SMI1/KNR4 family protein</fullName>
    </submittedName>
</protein>